<evidence type="ECO:0000313" key="2">
    <source>
        <dbReference type="EMBL" id="QDU93133.1"/>
    </source>
</evidence>
<gene>
    <name evidence="2" type="ORF">Pla8534_09120</name>
</gene>
<dbReference type="RefSeq" id="WP_145049671.1">
    <property type="nucleotide sequence ID" value="NZ_CP036433.1"/>
</dbReference>
<sequence length="140" mass="16253" precursor="true">MPFVLACALLVLSSGPELAEEIVVSEAVDLAEVNHFYDENGKLVFDQVIFYDWSDDESRYHVRAWRLLKHASQFPQRNWSLGGYESVWRDGDVLRSVRASAFRETWTQHDPELLERAALPKEQRKELRTVGVQALSRLRH</sequence>
<proteinExistence type="predicted"/>
<dbReference type="EMBL" id="CP036433">
    <property type="protein sequence ID" value="QDU93133.1"/>
    <property type="molecule type" value="Genomic_DNA"/>
</dbReference>
<accession>A0A518DMT5</accession>
<dbReference type="KEGG" id="lcre:Pla8534_09120"/>
<evidence type="ECO:0000313" key="3">
    <source>
        <dbReference type="Proteomes" id="UP000317648"/>
    </source>
</evidence>
<reference evidence="2 3" key="1">
    <citation type="submission" date="2019-02" db="EMBL/GenBank/DDBJ databases">
        <title>Deep-cultivation of Planctomycetes and their phenomic and genomic characterization uncovers novel biology.</title>
        <authorList>
            <person name="Wiegand S."/>
            <person name="Jogler M."/>
            <person name="Boedeker C."/>
            <person name="Pinto D."/>
            <person name="Vollmers J."/>
            <person name="Rivas-Marin E."/>
            <person name="Kohn T."/>
            <person name="Peeters S.H."/>
            <person name="Heuer A."/>
            <person name="Rast P."/>
            <person name="Oberbeckmann S."/>
            <person name="Bunk B."/>
            <person name="Jeske O."/>
            <person name="Meyerdierks A."/>
            <person name="Storesund J.E."/>
            <person name="Kallscheuer N."/>
            <person name="Luecker S."/>
            <person name="Lage O.M."/>
            <person name="Pohl T."/>
            <person name="Merkel B.J."/>
            <person name="Hornburger P."/>
            <person name="Mueller R.-W."/>
            <person name="Bruemmer F."/>
            <person name="Labrenz M."/>
            <person name="Spormann A.M."/>
            <person name="Op den Camp H."/>
            <person name="Overmann J."/>
            <person name="Amann R."/>
            <person name="Jetten M.S.M."/>
            <person name="Mascher T."/>
            <person name="Medema M.H."/>
            <person name="Devos D.P."/>
            <person name="Kaster A.-K."/>
            <person name="Ovreas L."/>
            <person name="Rohde M."/>
            <person name="Galperin M.Y."/>
            <person name="Jogler C."/>
        </authorList>
    </citation>
    <scope>NUCLEOTIDE SEQUENCE [LARGE SCALE GENOMIC DNA]</scope>
    <source>
        <strain evidence="2 3">Pla85_3_4</strain>
    </source>
</reference>
<feature type="chain" id="PRO_5021963545" evidence="1">
    <location>
        <begin position="20"/>
        <end position="140"/>
    </location>
</feature>
<protein>
    <submittedName>
        <fullName evidence="2">Uncharacterized protein</fullName>
    </submittedName>
</protein>
<feature type="signal peptide" evidence="1">
    <location>
        <begin position="1"/>
        <end position="19"/>
    </location>
</feature>
<keyword evidence="3" id="KW-1185">Reference proteome</keyword>
<dbReference type="Proteomes" id="UP000317648">
    <property type="component" value="Chromosome"/>
</dbReference>
<keyword evidence="1" id="KW-0732">Signal</keyword>
<dbReference type="AlphaFoldDB" id="A0A518DMT5"/>
<organism evidence="2 3">
    <name type="scientific">Lignipirellula cremea</name>
    <dbReference type="NCBI Taxonomy" id="2528010"/>
    <lineage>
        <taxon>Bacteria</taxon>
        <taxon>Pseudomonadati</taxon>
        <taxon>Planctomycetota</taxon>
        <taxon>Planctomycetia</taxon>
        <taxon>Pirellulales</taxon>
        <taxon>Pirellulaceae</taxon>
        <taxon>Lignipirellula</taxon>
    </lineage>
</organism>
<name>A0A518DMT5_9BACT</name>
<dbReference type="OrthoDB" id="272082at2"/>
<evidence type="ECO:0000256" key="1">
    <source>
        <dbReference type="SAM" id="SignalP"/>
    </source>
</evidence>